<dbReference type="GO" id="GO:0008652">
    <property type="term" value="P:amino acid biosynthetic process"/>
    <property type="evidence" value="ECO:0007669"/>
    <property type="project" value="UniProtKB-ARBA"/>
</dbReference>
<feature type="non-terminal residue" evidence="4">
    <location>
        <position position="1"/>
    </location>
</feature>
<dbReference type="PANTHER" id="PTHR42743">
    <property type="entry name" value="AMINO-ACID AMINOTRANSFERASE"/>
    <property type="match status" value="1"/>
</dbReference>
<comment type="cofactor">
    <cofactor evidence="1">
        <name>pyridoxal 5'-phosphate</name>
        <dbReference type="ChEBI" id="CHEBI:597326"/>
    </cofactor>
</comment>
<dbReference type="InterPro" id="IPR036038">
    <property type="entry name" value="Aminotransferase-like"/>
</dbReference>
<dbReference type="SUPFAM" id="SSF56752">
    <property type="entry name" value="D-aminoacid aminotransferase-like PLP-dependent enzymes"/>
    <property type="match status" value="1"/>
</dbReference>
<dbReference type="InterPro" id="IPR050571">
    <property type="entry name" value="Class-IV_PLP-Dep_Aminotrnsfr"/>
</dbReference>
<reference evidence="4" key="1">
    <citation type="submission" date="2018-05" db="EMBL/GenBank/DDBJ databases">
        <authorList>
            <person name="Lanie J.A."/>
            <person name="Ng W.-L."/>
            <person name="Kazmierczak K.M."/>
            <person name="Andrzejewski T.M."/>
            <person name="Davidsen T.M."/>
            <person name="Wayne K.J."/>
            <person name="Tettelin H."/>
            <person name="Glass J.I."/>
            <person name="Rusch D."/>
            <person name="Podicherti R."/>
            <person name="Tsui H.-C.T."/>
            <person name="Winkler M.E."/>
        </authorList>
    </citation>
    <scope>NUCLEOTIDE SEQUENCE</scope>
</reference>
<name>A0A382PBT1_9ZZZZ</name>
<gene>
    <name evidence="4" type="ORF">METZ01_LOCUS323718</name>
</gene>
<dbReference type="Gene3D" id="3.20.10.10">
    <property type="entry name" value="D-amino Acid Aminotransferase, subunit A, domain 2"/>
    <property type="match status" value="1"/>
</dbReference>
<dbReference type="EMBL" id="UINC01106298">
    <property type="protein sequence ID" value="SVC70864.1"/>
    <property type="molecule type" value="Genomic_DNA"/>
</dbReference>
<dbReference type="Gene3D" id="3.30.470.10">
    <property type="match status" value="1"/>
</dbReference>
<organism evidence="4">
    <name type="scientific">marine metagenome</name>
    <dbReference type="NCBI Taxonomy" id="408172"/>
    <lineage>
        <taxon>unclassified sequences</taxon>
        <taxon>metagenomes</taxon>
        <taxon>ecological metagenomes</taxon>
    </lineage>
</organism>
<dbReference type="AlphaFoldDB" id="A0A382PBT1"/>
<accession>A0A382PBT1</accession>
<evidence type="ECO:0000313" key="4">
    <source>
        <dbReference type="EMBL" id="SVC70864.1"/>
    </source>
</evidence>
<dbReference type="PANTHER" id="PTHR42743:SF11">
    <property type="entry name" value="AMINODEOXYCHORISMATE LYASE"/>
    <property type="match status" value="1"/>
</dbReference>
<dbReference type="GO" id="GO:0046394">
    <property type="term" value="P:carboxylic acid biosynthetic process"/>
    <property type="evidence" value="ECO:0007669"/>
    <property type="project" value="UniProtKB-ARBA"/>
</dbReference>
<comment type="similarity">
    <text evidence="2">Belongs to the class-IV pyridoxal-phosphate-dependent aminotransferase family.</text>
</comment>
<sequence length="345" mass="38627">VGSPVKPSRLMVVRCFKRGPIGFYPSRLLEFSTVLTRGNKMSDGIVFIDDNFVAPADAKMSIFDVGFVWGDTAYDVTSTWKSWFFMLEEHLDRFERSCNRFQLKTPYSRDEIRQICAECVRRSGHEDTYVKLQMSRGVLSSRTADPRVGDSKFVAYAIPYIWIWGEEKCRNGANLHLSSFERVSSKAVDQRIKNYNRADLVQARFQALDEGCDDSILCGPDGYLTEGSGYNIMLVKDGKIASPDHNVLEGVTRGVVSELCELQGIVFELRKIRPDELSSADEVFASSTAGGVMPVTHISSRAVSNGKAGPVTRQLQASYWEKREQGWHGTRVDEILEVPAHMAGA</sequence>
<dbReference type="InterPro" id="IPR043132">
    <property type="entry name" value="BCAT-like_C"/>
</dbReference>
<protein>
    <recommendedName>
        <fullName evidence="5">Branched-chain-amino-acid transaminase</fullName>
    </recommendedName>
</protein>
<dbReference type="InterPro" id="IPR043131">
    <property type="entry name" value="BCAT-like_N"/>
</dbReference>
<evidence type="ECO:0000256" key="2">
    <source>
        <dbReference type="ARBA" id="ARBA00009320"/>
    </source>
</evidence>
<evidence type="ECO:0000256" key="3">
    <source>
        <dbReference type="ARBA" id="ARBA00022898"/>
    </source>
</evidence>
<evidence type="ECO:0008006" key="5">
    <source>
        <dbReference type="Google" id="ProtNLM"/>
    </source>
</evidence>
<dbReference type="GO" id="GO:0003824">
    <property type="term" value="F:catalytic activity"/>
    <property type="evidence" value="ECO:0007669"/>
    <property type="project" value="InterPro"/>
</dbReference>
<proteinExistence type="inferred from homology"/>
<dbReference type="InterPro" id="IPR001544">
    <property type="entry name" value="Aminotrans_IV"/>
</dbReference>
<feature type="non-terminal residue" evidence="4">
    <location>
        <position position="345"/>
    </location>
</feature>
<dbReference type="Pfam" id="PF01063">
    <property type="entry name" value="Aminotran_4"/>
    <property type="match status" value="1"/>
</dbReference>
<evidence type="ECO:0000256" key="1">
    <source>
        <dbReference type="ARBA" id="ARBA00001933"/>
    </source>
</evidence>
<dbReference type="FunFam" id="3.20.10.10:FF:000002">
    <property type="entry name" value="D-alanine aminotransferase"/>
    <property type="match status" value="1"/>
</dbReference>
<keyword evidence="3" id="KW-0663">Pyridoxal phosphate</keyword>